<evidence type="ECO:0000313" key="1">
    <source>
        <dbReference type="EMBL" id="RHL95828.1"/>
    </source>
</evidence>
<sequence length="685" mass="79269">MIANFALTRLVIRKDDRWNRNVLRILKQGEQYQFNGYGDECGSLERDFFAAGVTISAIVGKNGSGKSSLLDLTYRMFNNLGYCLKRSLKHKPTEPHLGFVPDLYADLDFVVTDPKTDVKTYCCIHNYGDTVAFEYGKEKFKFPPIRGKADNEDEFAGYEPLESLTRKELGKLSHCLFYTIVINYSMQAFLPDEYTSDGTLWLQDNEPILAMKSTWIDEMFHKNDGYMTPIVLNPYRNHGTIDMGNIDELIDTYALSLLIFYKNRKRQKEFMPGYTTGRIEFSRNDGKLIDKCRQFTGAADRQQFMNLFCDAVKDPMHYASQIVRAYGFDTDRANGMTAELYLYLVYKTFAIAAKYADYEVYSEIGRVRNCVKPIGDADFEKVCSSIRDLVKLILSDPSHITFKIRQTCYLLCCLELVNRNSHLGKMLQCERFTIDDYVLLTSVIWKQVSQERQSVMMNGKAQYLERIIQTLPPPLFNANIVLKNKNGVEVDFHHLSSGERQFMHTLCTMVYHINNIRTIKSTTRLRYRKINIVLDEAELCFHPEMQRRFVDALIKYLSVTGLTWYCAFHILIVTHSPFILSDIPQCNILYLEEGRQINGENAITVNPFGANVNDVLAQSFFLDRGFVGEFAKKKIEGIVSYLKSDKLVKDGWNMDKAERFIHRIIGEPIIRKMLEDMLHEKNIRR</sequence>
<reference evidence="1 2" key="1">
    <citation type="submission" date="2018-08" db="EMBL/GenBank/DDBJ databases">
        <title>A genome reference for cultivated species of the human gut microbiota.</title>
        <authorList>
            <person name="Zou Y."/>
            <person name="Xue W."/>
            <person name="Luo G."/>
        </authorList>
    </citation>
    <scope>NUCLEOTIDE SEQUENCE [LARGE SCALE GENOMIC DNA]</scope>
    <source>
        <strain evidence="1 2">AF36-16BH</strain>
    </source>
</reference>
<gene>
    <name evidence="1" type="ORF">DWZ95_03115</name>
</gene>
<organism evidence="1 2">
    <name type="scientific">Bacteroides intestinalis</name>
    <dbReference type="NCBI Taxonomy" id="329854"/>
    <lineage>
        <taxon>Bacteria</taxon>
        <taxon>Pseudomonadati</taxon>
        <taxon>Bacteroidota</taxon>
        <taxon>Bacteroidia</taxon>
        <taxon>Bacteroidales</taxon>
        <taxon>Bacteroidaceae</taxon>
        <taxon>Bacteroides</taxon>
    </lineage>
</organism>
<name>A0A415NED2_9BACE</name>
<dbReference type="Gene3D" id="3.40.50.300">
    <property type="entry name" value="P-loop containing nucleotide triphosphate hydrolases"/>
    <property type="match status" value="1"/>
</dbReference>
<dbReference type="InterPro" id="IPR051396">
    <property type="entry name" value="Bact_Antivir_Def_Nuclease"/>
</dbReference>
<dbReference type="InterPro" id="IPR027417">
    <property type="entry name" value="P-loop_NTPase"/>
</dbReference>
<comment type="caution">
    <text evidence="1">The sequence shown here is derived from an EMBL/GenBank/DDBJ whole genome shotgun (WGS) entry which is preliminary data.</text>
</comment>
<evidence type="ECO:0000313" key="2">
    <source>
        <dbReference type="Proteomes" id="UP000285013"/>
    </source>
</evidence>
<protein>
    <submittedName>
        <fullName evidence="1">Uncharacterized protein</fullName>
    </submittedName>
</protein>
<dbReference type="RefSeq" id="WP_081415399.1">
    <property type="nucleotide sequence ID" value="NZ_QRPE01000002.1"/>
</dbReference>
<dbReference type="PANTHER" id="PTHR43581:SF4">
    <property type="entry name" value="ATP_GTP PHOSPHATASE"/>
    <property type="match status" value="1"/>
</dbReference>
<dbReference type="EMBL" id="QRPE01000002">
    <property type="protein sequence ID" value="RHL95828.1"/>
    <property type="molecule type" value="Genomic_DNA"/>
</dbReference>
<dbReference type="SUPFAM" id="SSF52540">
    <property type="entry name" value="P-loop containing nucleoside triphosphate hydrolases"/>
    <property type="match status" value="1"/>
</dbReference>
<accession>A0A415NED2</accession>
<dbReference type="PANTHER" id="PTHR43581">
    <property type="entry name" value="ATP/GTP PHOSPHATASE"/>
    <property type="match status" value="1"/>
</dbReference>
<proteinExistence type="predicted"/>
<dbReference type="AlphaFoldDB" id="A0A415NED2"/>
<dbReference type="Proteomes" id="UP000285013">
    <property type="component" value="Unassembled WGS sequence"/>
</dbReference>